<organism evidence="8 9">
    <name type="scientific">Microbacterium aurantiacum</name>
    <dbReference type="NCBI Taxonomy" id="162393"/>
    <lineage>
        <taxon>Bacteria</taxon>
        <taxon>Bacillati</taxon>
        <taxon>Actinomycetota</taxon>
        <taxon>Actinomycetes</taxon>
        <taxon>Micrococcales</taxon>
        <taxon>Microbacteriaceae</taxon>
        <taxon>Microbacterium</taxon>
    </lineage>
</organism>
<accession>A0AAJ2M062</accession>
<comment type="subcellular location">
    <subcellularLocation>
        <location evidence="1">Cell membrane</location>
        <topology evidence="1">Multi-pass membrane protein</topology>
    </subcellularLocation>
</comment>
<dbReference type="Proteomes" id="UP001183582">
    <property type="component" value="Unassembled WGS sequence"/>
</dbReference>
<evidence type="ECO:0000256" key="7">
    <source>
        <dbReference type="SAM" id="Phobius"/>
    </source>
</evidence>
<feature type="transmembrane region" description="Helical" evidence="7">
    <location>
        <begin position="42"/>
        <end position="69"/>
    </location>
</feature>
<evidence type="ECO:0000256" key="3">
    <source>
        <dbReference type="ARBA" id="ARBA00022475"/>
    </source>
</evidence>
<name>A0AAJ2M062_9MICO</name>
<feature type="transmembrane region" description="Helical" evidence="7">
    <location>
        <begin position="373"/>
        <end position="397"/>
    </location>
</feature>
<dbReference type="GeneID" id="301457771"/>
<feature type="transmembrane region" description="Helical" evidence="7">
    <location>
        <begin position="286"/>
        <end position="305"/>
    </location>
</feature>
<keyword evidence="5 7" id="KW-1133">Transmembrane helix</keyword>
<feature type="transmembrane region" description="Helical" evidence="7">
    <location>
        <begin position="142"/>
        <end position="162"/>
    </location>
</feature>
<proteinExistence type="predicted"/>
<dbReference type="InterPro" id="IPR011701">
    <property type="entry name" value="MFS"/>
</dbReference>
<feature type="transmembrane region" description="Helical" evidence="7">
    <location>
        <begin position="251"/>
        <end position="274"/>
    </location>
</feature>
<protein>
    <submittedName>
        <fullName evidence="8">MFS transporter</fullName>
    </submittedName>
</protein>
<dbReference type="GO" id="GO:0005886">
    <property type="term" value="C:plasma membrane"/>
    <property type="evidence" value="ECO:0007669"/>
    <property type="project" value="UniProtKB-SubCell"/>
</dbReference>
<gene>
    <name evidence="8" type="ORF">KZC50_06030</name>
</gene>
<dbReference type="PANTHER" id="PTHR43266">
    <property type="entry name" value="MACROLIDE-EFFLUX PROTEIN"/>
    <property type="match status" value="1"/>
</dbReference>
<dbReference type="Gene3D" id="1.20.1250.20">
    <property type="entry name" value="MFS general substrate transporter like domains"/>
    <property type="match status" value="1"/>
</dbReference>
<dbReference type="PANTHER" id="PTHR43266:SF2">
    <property type="entry name" value="MAJOR FACILITATOR SUPERFAMILY (MFS) PROFILE DOMAIN-CONTAINING PROTEIN"/>
    <property type="match status" value="1"/>
</dbReference>
<evidence type="ECO:0000256" key="5">
    <source>
        <dbReference type="ARBA" id="ARBA00022989"/>
    </source>
</evidence>
<dbReference type="CDD" id="cd06173">
    <property type="entry name" value="MFS_MefA_like"/>
    <property type="match status" value="1"/>
</dbReference>
<evidence type="ECO:0000256" key="1">
    <source>
        <dbReference type="ARBA" id="ARBA00004651"/>
    </source>
</evidence>
<evidence type="ECO:0000256" key="4">
    <source>
        <dbReference type="ARBA" id="ARBA00022692"/>
    </source>
</evidence>
<dbReference type="Pfam" id="PF07690">
    <property type="entry name" value="MFS_1"/>
    <property type="match status" value="1"/>
</dbReference>
<keyword evidence="3" id="KW-1003">Cell membrane</keyword>
<keyword evidence="4 7" id="KW-0812">Transmembrane</keyword>
<evidence type="ECO:0000313" key="9">
    <source>
        <dbReference type="Proteomes" id="UP001183582"/>
    </source>
</evidence>
<dbReference type="RefSeq" id="WP_310891001.1">
    <property type="nucleotide sequence ID" value="NZ_BAAAGR010000001.1"/>
</dbReference>
<evidence type="ECO:0000313" key="8">
    <source>
        <dbReference type="EMBL" id="MDS0245171.1"/>
    </source>
</evidence>
<evidence type="ECO:0000256" key="6">
    <source>
        <dbReference type="ARBA" id="ARBA00023136"/>
    </source>
</evidence>
<reference evidence="8 9" key="1">
    <citation type="submission" date="2021-06" db="EMBL/GenBank/DDBJ databases">
        <title>Genome-based taxonomic framework of Microbacterium strains isolated from marine environment, the description of four new species and reclassification of four preexisting species.</title>
        <authorList>
            <person name="Lee S.D."/>
            <person name="Kim S.-M."/>
            <person name="Byeon Y.-S."/>
            <person name="Yang H.L."/>
            <person name="Kim I.S."/>
        </authorList>
    </citation>
    <scope>NUCLEOTIDE SEQUENCE [LARGE SCALE GENOMIC DNA]</scope>
    <source>
        <strain evidence="8 9">KACC 20514</strain>
    </source>
</reference>
<dbReference type="EMBL" id="JAHWXH010000001">
    <property type="protein sequence ID" value="MDS0245171.1"/>
    <property type="molecule type" value="Genomic_DNA"/>
</dbReference>
<feature type="transmembrane region" description="Helical" evidence="7">
    <location>
        <begin position="348"/>
        <end position="367"/>
    </location>
</feature>
<feature type="transmembrane region" description="Helical" evidence="7">
    <location>
        <begin position="12"/>
        <end position="36"/>
    </location>
</feature>
<dbReference type="AlphaFoldDB" id="A0AAJ2M062"/>
<dbReference type="GO" id="GO:0022857">
    <property type="term" value="F:transmembrane transporter activity"/>
    <property type="evidence" value="ECO:0007669"/>
    <property type="project" value="InterPro"/>
</dbReference>
<feature type="transmembrane region" description="Helical" evidence="7">
    <location>
        <begin position="168"/>
        <end position="189"/>
    </location>
</feature>
<dbReference type="SUPFAM" id="SSF103473">
    <property type="entry name" value="MFS general substrate transporter"/>
    <property type="match status" value="1"/>
</dbReference>
<sequence length="425" mass="44216">MLRVLRNGTYAKLFAAQVIALLGTGLLTVALGLLAFDIAGDAAGSVLGTALTIKMIAYVGVAPLIAAVVDRLPKKAVLIGADLVRLAIALLLPFVTEAWQIYALVFVLQSASATFTPAFQSLIPAILPDPDEYTRALSLSRLAYDLEALLSPAIAAVLLTLISYHNLFVGTAIGFTGSALLVLVSRLPARPDDGPAMSFWQRLPAGAKVFVRTPTLRFLMLTNIVVAAGTAIVLVNSVVYARGVFQRGDAALALALACFGIGSLVVALAIPWLVGRLGVIRTMVTGTSVIVAGLVAAVVVTVTAAFTGAGWIPLLVTWSVLGMGTSLVNTPSSRLLADASTPADRNLVYTAQFALSHACFLITYPIAGWVGALNLTAAAVALAILAICGGVGAVIYARVRLRGSIAEAPSRRPVRRHPRTDAADT</sequence>
<keyword evidence="2" id="KW-0813">Transport</keyword>
<evidence type="ECO:0000256" key="2">
    <source>
        <dbReference type="ARBA" id="ARBA00022448"/>
    </source>
</evidence>
<dbReference type="InterPro" id="IPR036259">
    <property type="entry name" value="MFS_trans_sf"/>
</dbReference>
<feature type="transmembrane region" description="Helical" evidence="7">
    <location>
        <begin position="218"/>
        <end position="239"/>
    </location>
</feature>
<keyword evidence="6 7" id="KW-0472">Membrane</keyword>
<comment type="caution">
    <text evidence="8">The sequence shown here is derived from an EMBL/GenBank/DDBJ whole genome shotgun (WGS) entry which is preliminary data.</text>
</comment>